<proteinExistence type="predicted"/>
<protein>
    <submittedName>
        <fullName evidence="2">Uncharacterized protein LOC122148712</fullName>
    </submittedName>
</protein>
<sequence length="264" mass="30086">MSEPLHRISYKRYLTDAEEEIPPRTIRRWALKKRIKVAEDLENVIKECHKPFPDTIPEDIQLTTPDEECTSSPVQIEDPADSGQTKDQTQLLLLALKLKHSLTNDCLEDIMRILNVVGGNDSVCRTKYSFYKAFDYTKDIMRICYLCDQCNDIMSAEMDHVHCVQCNITHDKASRFTNNFFIYLSLEDQIKLLKIPGIADELKDLQLRSQEQTNEFVEAALESGQPVMGVKGPSALCRLPSFDVIEGSVPDYMHSVLLGVARTD</sequence>
<evidence type="ECO:0000313" key="2">
    <source>
        <dbReference type="RefSeq" id="XP_042631822.1"/>
    </source>
</evidence>
<dbReference type="Proteomes" id="UP001155660">
    <property type="component" value="Chromosome A19"/>
</dbReference>
<dbReference type="KEGG" id="ccar:122148712"/>
<dbReference type="OrthoDB" id="7549404at2759"/>
<evidence type="ECO:0000256" key="1">
    <source>
        <dbReference type="SAM" id="MobiDB-lite"/>
    </source>
</evidence>
<dbReference type="RefSeq" id="XP_042631822.1">
    <property type="nucleotide sequence ID" value="XM_042775888.1"/>
</dbReference>
<reference evidence="2" key="1">
    <citation type="submission" date="2025-08" db="UniProtKB">
        <authorList>
            <consortium name="RefSeq"/>
        </authorList>
    </citation>
    <scope>IDENTIFICATION</scope>
    <source>
        <tissue evidence="2">Muscle</tissue>
    </source>
</reference>
<name>A0A9R0BEB4_CYPCA</name>
<dbReference type="AlphaFoldDB" id="A0A9R0BEB4"/>
<dbReference type="GeneID" id="122148712"/>
<gene>
    <name evidence="2" type="primary">LOC122148712</name>
</gene>
<feature type="region of interest" description="Disordered" evidence="1">
    <location>
        <begin position="64"/>
        <end position="83"/>
    </location>
</feature>
<accession>A0A9R0BEB4</accession>
<organism evidence="2">
    <name type="scientific">Cyprinus carpio</name>
    <name type="common">Common carp</name>
    <dbReference type="NCBI Taxonomy" id="7962"/>
    <lineage>
        <taxon>Eukaryota</taxon>
        <taxon>Metazoa</taxon>
        <taxon>Chordata</taxon>
        <taxon>Craniata</taxon>
        <taxon>Vertebrata</taxon>
        <taxon>Euteleostomi</taxon>
        <taxon>Actinopterygii</taxon>
        <taxon>Neopterygii</taxon>
        <taxon>Teleostei</taxon>
        <taxon>Ostariophysi</taxon>
        <taxon>Cypriniformes</taxon>
        <taxon>Cyprinidae</taxon>
        <taxon>Cyprininae</taxon>
        <taxon>Cyprinus</taxon>
    </lineage>
</organism>